<feature type="region of interest" description="Disordered" evidence="1">
    <location>
        <begin position="418"/>
        <end position="482"/>
    </location>
</feature>
<accession>A0A1I6KZB4</accession>
<dbReference type="Proteomes" id="UP000199062">
    <property type="component" value="Unassembled WGS sequence"/>
</dbReference>
<feature type="compositionally biased region" description="Gly residues" evidence="1">
    <location>
        <begin position="437"/>
        <end position="449"/>
    </location>
</feature>
<sequence length="482" mass="52214">MPADQRSDDSQSPSRRSTLQALGTLLAAGGVTGAVAAQEDDGSYRISQADQTVAVEPLTGDRPVEELYSYRLPDQYEGVGVHDVAGGPYYESAGTRGIQQESTTITFLYDGSEGLSLVTVHGKATTTSDGSESGNGGSADGESGGGGSVTWDVAVDAADADWLVRDDQYWDRETGERAASNFDNWDVDGDHHRIDWTWSGEATDGGVLGYLDDASALVIDPSYNEQATLYEEHYAGDVADWQFLSGDDDDLDRFALALDEPLGVAGPDGDLSGVSVDDAQQDDGDGATETESTRTDTETESPERDTDETEEPDETEETEQTEETEETEEPEETEERDGDNDERDDDVDDERDDEDDDDDDDVDDEEAQELLEEKREQIQALREEIQERQAAIADAAGDGPAELREEIEELRERIEEIREELEDDRGSFFERDDRPGRGLGRGNGNGAGRGEQRGPPDHANGNGPGGNGNRPGGNGNGPRRGR</sequence>
<feature type="compositionally biased region" description="Basic and acidic residues" evidence="1">
    <location>
        <begin position="424"/>
        <end position="436"/>
    </location>
</feature>
<evidence type="ECO:0000313" key="3">
    <source>
        <dbReference type="Proteomes" id="UP000199062"/>
    </source>
</evidence>
<dbReference type="EMBL" id="FOZK01000002">
    <property type="protein sequence ID" value="SFR96544.1"/>
    <property type="molecule type" value="Genomic_DNA"/>
</dbReference>
<feature type="compositionally biased region" description="Gly residues" evidence="1">
    <location>
        <begin position="462"/>
        <end position="482"/>
    </location>
</feature>
<dbReference type="PROSITE" id="PS51318">
    <property type="entry name" value="TAT"/>
    <property type="match status" value="1"/>
</dbReference>
<organism evidence="2 3">
    <name type="scientific">Halomicrobium zhouii</name>
    <dbReference type="NCBI Taxonomy" id="767519"/>
    <lineage>
        <taxon>Archaea</taxon>
        <taxon>Methanobacteriati</taxon>
        <taxon>Methanobacteriota</taxon>
        <taxon>Stenosarchaea group</taxon>
        <taxon>Halobacteria</taxon>
        <taxon>Halobacteriales</taxon>
        <taxon>Haloarculaceae</taxon>
        <taxon>Halomicrobium</taxon>
    </lineage>
</organism>
<feature type="region of interest" description="Disordered" evidence="1">
    <location>
        <begin position="124"/>
        <end position="150"/>
    </location>
</feature>
<dbReference type="RefSeq" id="WP_089815769.1">
    <property type="nucleotide sequence ID" value="NZ_FOZK01000002.1"/>
</dbReference>
<protein>
    <submittedName>
        <fullName evidence="2">Uncharacterized protein</fullName>
    </submittedName>
</protein>
<evidence type="ECO:0000313" key="2">
    <source>
        <dbReference type="EMBL" id="SFR96544.1"/>
    </source>
</evidence>
<feature type="compositionally biased region" description="Basic and acidic residues" evidence="1">
    <location>
        <begin position="371"/>
        <end position="387"/>
    </location>
</feature>
<feature type="region of interest" description="Disordered" evidence="1">
    <location>
        <begin position="263"/>
        <end position="405"/>
    </location>
</feature>
<feature type="compositionally biased region" description="Basic and acidic residues" evidence="1">
    <location>
        <begin position="291"/>
        <end position="304"/>
    </location>
</feature>
<dbReference type="OrthoDB" id="103676at2157"/>
<feature type="compositionally biased region" description="Gly residues" evidence="1">
    <location>
        <begin position="133"/>
        <end position="148"/>
    </location>
</feature>
<proteinExistence type="predicted"/>
<dbReference type="AlphaFoldDB" id="A0A1I6KZB4"/>
<feature type="compositionally biased region" description="Low complexity" evidence="1">
    <location>
        <begin position="388"/>
        <end position="400"/>
    </location>
</feature>
<gene>
    <name evidence="2" type="ORF">SAMN05216559_1637</name>
</gene>
<reference evidence="2 3" key="1">
    <citation type="submission" date="2016-10" db="EMBL/GenBank/DDBJ databases">
        <authorList>
            <person name="de Groot N.N."/>
        </authorList>
    </citation>
    <scope>NUCLEOTIDE SEQUENCE [LARGE SCALE GENOMIC DNA]</scope>
    <source>
        <strain evidence="2 3">CGMCC 1.10457</strain>
    </source>
</reference>
<dbReference type="InterPro" id="IPR006311">
    <property type="entry name" value="TAT_signal"/>
</dbReference>
<feature type="compositionally biased region" description="Acidic residues" evidence="1">
    <location>
        <begin position="279"/>
        <end position="288"/>
    </location>
</feature>
<feature type="compositionally biased region" description="Acidic residues" evidence="1">
    <location>
        <begin position="305"/>
        <end position="370"/>
    </location>
</feature>
<keyword evidence="3" id="KW-1185">Reference proteome</keyword>
<name>A0A1I6KZB4_9EURY</name>
<evidence type="ECO:0000256" key="1">
    <source>
        <dbReference type="SAM" id="MobiDB-lite"/>
    </source>
</evidence>